<proteinExistence type="predicted"/>
<dbReference type="GeneID" id="8231090"/>
<dbReference type="OrthoDB" id="6373466at2759"/>
<dbReference type="HOGENOM" id="CLU_1715441_0_0_1"/>
<organism>
    <name type="scientific">Pediculus humanus subsp. corporis</name>
    <name type="common">Body louse</name>
    <dbReference type="NCBI Taxonomy" id="121224"/>
    <lineage>
        <taxon>Eukaryota</taxon>
        <taxon>Metazoa</taxon>
        <taxon>Ecdysozoa</taxon>
        <taxon>Arthropoda</taxon>
        <taxon>Hexapoda</taxon>
        <taxon>Insecta</taxon>
        <taxon>Pterygota</taxon>
        <taxon>Neoptera</taxon>
        <taxon>Paraneoptera</taxon>
        <taxon>Psocodea</taxon>
        <taxon>Troctomorpha</taxon>
        <taxon>Phthiraptera</taxon>
        <taxon>Anoplura</taxon>
        <taxon>Pediculidae</taxon>
        <taxon>Pediculus</taxon>
    </lineage>
</organism>
<sequence length="153" mass="17960">MGIERKSKNFNFVVRINNYLNFFLILIFLNELKLSSSLLSLTSLSLLLILLLLLIFQFVALFIIFIVNFSFGYGFIVKRSFKDESVSDFLTERICWWNEVCKEEFQTQFKCKCPSWSFCRSPGRYYNAFCSVAETGYIWSQSNKNWGIKVEGV</sequence>
<reference evidence="2" key="2">
    <citation type="submission" date="2007-04" db="EMBL/GenBank/DDBJ databases">
        <title>The genome of the human body louse.</title>
        <authorList>
            <consortium name="The Human Body Louse Genome Consortium"/>
            <person name="Kirkness E."/>
            <person name="Walenz B."/>
            <person name="Hass B."/>
            <person name="Bruggner R."/>
            <person name="Strausberg R."/>
        </authorList>
    </citation>
    <scope>NUCLEOTIDE SEQUENCE</scope>
    <source>
        <strain evidence="2">USDA</strain>
    </source>
</reference>
<evidence type="ECO:0000313" key="2">
    <source>
        <dbReference type="EMBL" id="EEB16093.1"/>
    </source>
</evidence>
<accession>E0VRT7</accession>
<feature type="transmembrane region" description="Helical" evidence="1">
    <location>
        <begin position="49"/>
        <end position="76"/>
    </location>
</feature>
<reference evidence="3" key="3">
    <citation type="submission" date="2021-02" db="UniProtKB">
        <authorList>
            <consortium name="EnsemblMetazoa"/>
        </authorList>
    </citation>
    <scope>IDENTIFICATION</scope>
    <source>
        <strain evidence="3">USDA</strain>
    </source>
</reference>
<keyword evidence="1" id="KW-0812">Transmembrane</keyword>
<protein>
    <submittedName>
        <fullName evidence="2 3">Uncharacterized protein</fullName>
    </submittedName>
</protein>
<keyword evidence="1" id="KW-1133">Transmembrane helix</keyword>
<dbReference type="EnsemblMetazoa" id="PHUM404460-RA">
    <property type="protein sequence ID" value="PHUM404460-PA"/>
    <property type="gene ID" value="PHUM404460"/>
</dbReference>
<evidence type="ECO:0000313" key="4">
    <source>
        <dbReference type="Proteomes" id="UP000009046"/>
    </source>
</evidence>
<dbReference type="RefSeq" id="XP_002428831.1">
    <property type="nucleotide sequence ID" value="XM_002428786.1"/>
</dbReference>
<evidence type="ECO:0000256" key="1">
    <source>
        <dbReference type="SAM" id="Phobius"/>
    </source>
</evidence>
<dbReference type="AlphaFoldDB" id="E0VRT7"/>
<dbReference type="InParanoid" id="E0VRT7"/>
<feature type="transmembrane region" description="Helical" evidence="1">
    <location>
        <begin position="12"/>
        <end position="29"/>
    </location>
</feature>
<dbReference type="EMBL" id="AAZO01004814">
    <property type="status" value="NOT_ANNOTATED_CDS"/>
    <property type="molecule type" value="Genomic_DNA"/>
</dbReference>
<keyword evidence="1" id="KW-0472">Membrane</keyword>
<dbReference type="VEuPathDB" id="VectorBase:PHUM404460"/>
<dbReference type="Proteomes" id="UP000009046">
    <property type="component" value="Unassembled WGS sequence"/>
</dbReference>
<name>E0VRT7_PEDHC</name>
<evidence type="ECO:0000313" key="3">
    <source>
        <dbReference type="EnsemblMetazoa" id="PHUM404460-PA"/>
    </source>
</evidence>
<dbReference type="EMBL" id="DS235562">
    <property type="protein sequence ID" value="EEB16093.1"/>
    <property type="molecule type" value="Genomic_DNA"/>
</dbReference>
<dbReference type="CTD" id="8231090"/>
<dbReference type="eggNOG" id="ENOG502S5JT">
    <property type="taxonomic scope" value="Eukaryota"/>
</dbReference>
<gene>
    <name evidence="3" type="primary">8231090</name>
    <name evidence="2" type="ORF">Phum_PHUM404460</name>
</gene>
<dbReference type="KEGG" id="phu:Phum_PHUM404460"/>
<keyword evidence="4" id="KW-1185">Reference proteome</keyword>
<reference evidence="2" key="1">
    <citation type="submission" date="2007-04" db="EMBL/GenBank/DDBJ databases">
        <title>Annotation of Pediculus humanus corporis strain USDA.</title>
        <authorList>
            <person name="Kirkness E."/>
            <person name="Hannick L."/>
            <person name="Hass B."/>
            <person name="Bruggner R."/>
            <person name="Lawson D."/>
            <person name="Bidwell S."/>
            <person name="Joardar V."/>
            <person name="Caler E."/>
            <person name="Walenz B."/>
            <person name="Inman J."/>
            <person name="Schobel S."/>
            <person name="Galinsky K."/>
            <person name="Amedeo P."/>
            <person name="Strausberg R."/>
        </authorList>
    </citation>
    <scope>NUCLEOTIDE SEQUENCE</scope>
    <source>
        <strain evidence="2">USDA</strain>
    </source>
</reference>